<keyword evidence="3" id="KW-1185">Reference proteome</keyword>
<feature type="region of interest" description="Disordered" evidence="1">
    <location>
        <begin position="1"/>
        <end position="88"/>
    </location>
</feature>
<sequence>MAPAAQAVPATVTAPSVIAETPSDGPTGEPTVGPTETPAPTDTPSPEPTETTTPTQEPTETTAPTPDPTATTEPTEVPAPSNTAVPVVHGEPVVGQTLTSKGGLWEGATKFRFVWTLDGMAVQTTDHSAGEIDSLVLLPSMAGKTVQLTVTASREDQPSGTDAASTPLVVRNAEFTGLTWSNAVAGRAVVGETLTLATPAWDDSAFRGALRYQWYRGGAPITGATAERYVVGPADVGRPLQAIITLSAEGFTDHEFQSAQVTATSAAFTSVAVPTISGTARVGQVQTANPGVSAPAAATVTYQWYRGTTAIAGAVARTYTTTAADNGKALKVRVRAAKPGYTSVDRFSAARPIAVGLLVATKSPVVTGTHRYGNTVKVTQSWPAGTTLRYQWYRNGAAIRGATGYALYLNTGYIGTRVNVKVTASKPGYVTRSVTTSATGVGKALFALKAAPTVTGRLALGSVLTANAGSYNPAPSSLSYQWYRNGSAIAGARGRTYKVGAADNGRSLSVRVMASRAYYDAKATTSAAVKLPLWPVTVLRGDGTYRVGAQIKPGLYRATGGGPDCYWERLSGFGGRLDDINANYFGSARTYVQINAGDVGFTSRRCGSWTTVSPSGPRATRITADGTYRVGIDILPGTYYGYAGQYCGWRTLSGFGGTFEEIMDIDLPEGPMIVTIPSNARGFEVHGCGTLTRY</sequence>
<protein>
    <recommendedName>
        <fullName evidence="4">Ig-like domain-containing protein</fullName>
    </recommendedName>
</protein>
<proteinExistence type="predicted"/>
<feature type="compositionally biased region" description="Low complexity" evidence="1">
    <location>
        <begin position="48"/>
        <end position="80"/>
    </location>
</feature>
<dbReference type="EMBL" id="FNSN01000003">
    <property type="protein sequence ID" value="SEB71928.1"/>
    <property type="molecule type" value="Genomic_DNA"/>
</dbReference>
<reference evidence="2 3" key="1">
    <citation type="submission" date="2016-10" db="EMBL/GenBank/DDBJ databases">
        <authorList>
            <person name="de Groot N.N."/>
        </authorList>
    </citation>
    <scope>NUCLEOTIDE SEQUENCE [LARGE SCALE GENOMIC DNA]</scope>
    <source>
        <strain evidence="2 3">DSM 10495</strain>
    </source>
</reference>
<dbReference type="STRING" id="156980.SAMN04489745_1059"/>
<evidence type="ECO:0000256" key="1">
    <source>
        <dbReference type="SAM" id="MobiDB-lite"/>
    </source>
</evidence>
<evidence type="ECO:0008006" key="4">
    <source>
        <dbReference type="Google" id="ProtNLM"/>
    </source>
</evidence>
<dbReference type="AlphaFoldDB" id="A0A1H4LMU9"/>
<organism evidence="2 3">
    <name type="scientific">Arthrobacter woluwensis</name>
    <dbReference type="NCBI Taxonomy" id="156980"/>
    <lineage>
        <taxon>Bacteria</taxon>
        <taxon>Bacillati</taxon>
        <taxon>Actinomycetota</taxon>
        <taxon>Actinomycetes</taxon>
        <taxon>Micrococcales</taxon>
        <taxon>Micrococcaceae</taxon>
        <taxon>Arthrobacter</taxon>
    </lineage>
</organism>
<gene>
    <name evidence="2" type="ORF">SAMN04489745_1059</name>
</gene>
<dbReference type="Gene3D" id="2.60.40.2700">
    <property type="match status" value="4"/>
</dbReference>
<evidence type="ECO:0000313" key="2">
    <source>
        <dbReference type="EMBL" id="SEB71928.1"/>
    </source>
</evidence>
<accession>A0A1H4LMU9</accession>
<name>A0A1H4LMU9_9MICC</name>
<evidence type="ECO:0000313" key="3">
    <source>
        <dbReference type="Proteomes" id="UP000182652"/>
    </source>
</evidence>
<feature type="compositionally biased region" description="Low complexity" evidence="1">
    <location>
        <begin position="1"/>
        <end position="40"/>
    </location>
</feature>
<dbReference type="Proteomes" id="UP000182652">
    <property type="component" value="Unassembled WGS sequence"/>
</dbReference>